<dbReference type="PANTHER" id="PTHR10826">
    <property type="entry name" value="COMPLEMENT COMPONENT 1"/>
    <property type="match status" value="1"/>
</dbReference>
<dbReference type="EMBL" id="VEPZ02000142">
    <property type="protein sequence ID" value="KAE8732568.1"/>
    <property type="molecule type" value="Genomic_DNA"/>
</dbReference>
<sequence>MARFIRTAQRTFISAASKTLTDGTQSRIPSSASLLQFKTYATCKAHISPFTANIIRILCNEIEYQHDYAPPHQPARSFNSFTVHDRPGEKWMTMRARHGDNEDIKIETTMFDGCALVPKPGEDSTGENVVLHISLLVDISKGQGYPEMEFLCSAWPDHLEIQKVHLLNRDKIVINPYMGPDFRKMNGKLQKTLRDYLEARGVNNELCRFLHEYMMNKDRIELIQWLGNVKSIMQGKEWNEVCL</sequence>
<proteinExistence type="predicted"/>
<dbReference type="PANTHER" id="PTHR10826:SF14">
    <property type="entry name" value="MITOCHONDRIAL GLYCOPROTEIN FAMILY PROTEIN"/>
    <property type="match status" value="1"/>
</dbReference>
<evidence type="ECO:0000313" key="1">
    <source>
        <dbReference type="EMBL" id="KAE8732568.1"/>
    </source>
</evidence>
<gene>
    <name evidence="1" type="ORF">F3Y22_tig00001825pilonHSYRG00082</name>
</gene>
<comment type="caution">
    <text evidence="1">The sequence shown here is derived from an EMBL/GenBank/DDBJ whole genome shotgun (WGS) entry which is preliminary data.</text>
</comment>
<dbReference type="GO" id="GO:0003743">
    <property type="term" value="F:translation initiation factor activity"/>
    <property type="evidence" value="ECO:0007669"/>
    <property type="project" value="UniProtKB-KW"/>
</dbReference>
<dbReference type="AlphaFoldDB" id="A0A6A3CYV1"/>
<dbReference type="InterPro" id="IPR036561">
    <property type="entry name" value="MAM33_sf"/>
</dbReference>
<protein>
    <submittedName>
        <fullName evidence="1">Transcription initiation factor TFIID subunit 5-like</fullName>
    </submittedName>
</protein>
<dbReference type="Proteomes" id="UP000436088">
    <property type="component" value="Unassembled WGS sequence"/>
</dbReference>
<dbReference type="FunFam" id="3.10.280.10:FF:000003">
    <property type="entry name" value="Mitochondrial glycoprotein"/>
    <property type="match status" value="1"/>
</dbReference>
<dbReference type="InterPro" id="IPR003428">
    <property type="entry name" value="MAM33"/>
</dbReference>
<evidence type="ECO:0000313" key="2">
    <source>
        <dbReference type="Proteomes" id="UP000436088"/>
    </source>
</evidence>
<dbReference type="OrthoDB" id="278212at2759"/>
<reference evidence="1" key="1">
    <citation type="submission" date="2019-09" db="EMBL/GenBank/DDBJ databases">
        <title>Draft genome information of white flower Hibiscus syriacus.</title>
        <authorList>
            <person name="Kim Y.-M."/>
        </authorList>
    </citation>
    <scope>NUCLEOTIDE SEQUENCE [LARGE SCALE GENOMIC DNA]</scope>
    <source>
        <strain evidence="1">YM2019G1</strain>
    </source>
</reference>
<keyword evidence="2" id="KW-1185">Reference proteome</keyword>
<accession>A0A6A3CYV1</accession>
<name>A0A6A3CYV1_HIBSY</name>
<organism evidence="1 2">
    <name type="scientific">Hibiscus syriacus</name>
    <name type="common">Rose of Sharon</name>
    <dbReference type="NCBI Taxonomy" id="106335"/>
    <lineage>
        <taxon>Eukaryota</taxon>
        <taxon>Viridiplantae</taxon>
        <taxon>Streptophyta</taxon>
        <taxon>Embryophyta</taxon>
        <taxon>Tracheophyta</taxon>
        <taxon>Spermatophyta</taxon>
        <taxon>Magnoliopsida</taxon>
        <taxon>eudicotyledons</taxon>
        <taxon>Gunneridae</taxon>
        <taxon>Pentapetalae</taxon>
        <taxon>rosids</taxon>
        <taxon>malvids</taxon>
        <taxon>Malvales</taxon>
        <taxon>Malvaceae</taxon>
        <taxon>Malvoideae</taxon>
        <taxon>Hibiscus</taxon>
    </lineage>
</organism>
<dbReference type="Gene3D" id="3.10.280.10">
    <property type="entry name" value="Mitochondrial glycoprotein"/>
    <property type="match status" value="1"/>
</dbReference>
<dbReference type="Pfam" id="PF02330">
    <property type="entry name" value="MAM33"/>
    <property type="match status" value="1"/>
</dbReference>
<dbReference type="GO" id="GO:0005759">
    <property type="term" value="C:mitochondrial matrix"/>
    <property type="evidence" value="ECO:0007669"/>
    <property type="project" value="InterPro"/>
</dbReference>
<dbReference type="SUPFAM" id="SSF54529">
    <property type="entry name" value="Mitochondrial glycoprotein MAM33-like"/>
    <property type="match status" value="1"/>
</dbReference>